<dbReference type="PROSITE" id="PS50113">
    <property type="entry name" value="PAC"/>
    <property type="match status" value="1"/>
</dbReference>
<dbReference type="PROSITE" id="PS50112">
    <property type="entry name" value="PAS"/>
    <property type="match status" value="1"/>
</dbReference>
<feature type="domain" description="PAC" evidence="13">
    <location>
        <begin position="436"/>
        <end position="488"/>
    </location>
</feature>
<evidence type="ECO:0000259" key="11">
    <source>
        <dbReference type="PROSITE" id="PS50109"/>
    </source>
</evidence>
<dbReference type="InterPro" id="IPR036890">
    <property type="entry name" value="HATPase_C_sf"/>
</dbReference>
<keyword evidence="9 10" id="KW-0472">Membrane</keyword>
<dbReference type="InterPro" id="IPR000700">
    <property type="entry name" value="PAS-assoc_C"/>
</dbReference>
<comment type="catalytic activity">
    <reaction evidence="1">
        <text>ATP + protein L-histidine = ADP + protein N-phospho-L-histidine.</text>
        <dbReference type="EC" id="2.7.13.3"/>
    </reaction>
</comment>
<sequence length="742" mass="81190">MLRAMSRSPSGEARADRSRPSLRRGYVLAVVVLVGSLLMVWLYAREAGAREQRARQAEFAAQSGEIAMLLRQRLLHYELALRGGVSLYWSVSRPTHRQWRDYVGGLDIERQFHGLLGLGYVPYLRRSDLEALQLAMREEGQGLFQIRPHGVREVYGPVLMLEPQTIGNRSVLGYDMFSEATRHHAMADARDTGEVRLTAPVNLIQRGGDGRRNGLLMYAPVYANGIQPGNPLARRTAISGWVYAPFHARTFIDSALEPFGAGQVVRIVDIGDGEGRETLIHEDAGFTDGANPDSLRHSETFDLYGRRWRIDFQSQPAPAGAEGRPSNIQAIIVAGVIMSLLLFAVVLALAHTQSRAERLADAMSESYRRSEQRFRNAMLYSGSGIALLDGAGRIVEANPALARTLGATPESLPGTAFAAQFVDPIADAVLAGGHAEPLTLQLRRNDGDIRLVQLVHSPVPGDVGSDVAALVQVDDVTDRLRAEREVRMLNRTLEARVEQRTRELTLANHELESFAYSVSHDLRAPLRTVEGFSRLLGERFGGSIGADGIDYLARVRNAANRMDELIDALLKISRIAREPLRRTDVDLSGLAGECLAELQQSDPSRRVETVVEPGLEAGGDVALLRNLLQNLLGNAWKFTGGTEHARIEFGRAAGDGAMPGMVEFFVRDNGAGFDPAYASKLFRPFQRLHGADEFEGHGIGLATVKRIVERHGGTIRAEGAVGRGATFRFTLPARAEAANAEG</sequence>
<dbReference type="Pfam" id="PF08448">
    <property type="entry name" value="PAS_4"/>
    <property type="match status" value="1"/>
</dbReference>
<evidence type="ECO:0000313" key="15">
    <source>
        <dbReference type="EMBL" id="TYT23757.1"/>
    </source>
</evidence>
<evidence type="ECO:0000256" key="9">
    <source>
        <dbReference type="ARBA" id="ARBA00023136"/>
    </source>
</evidence>
<dbReference type="Pfam" id="PF00512">
    <property type="entry name" value="HisKA"/>
    <property type="match status" value="1"/>
</dbReference>
<keyword evidence="7" id="KW-0418">Kinase</keyword>
<dbReference type="InterPro" id="IPR036097">
    <property type="entry name" value="HisK_dim/P_sf"/>
</dbReference>
<evidence type="ECO:0000313" key="16">
    <source>
        <dbReference type="Proteomes" id="UP000324973"/>
    </source>
</evidence>
<dbReference type="OrthoDB" id="9808408at2"/>
<evidence type="ECO:0000256" key="6">
    <source>
        <dbReference type="ARBA" id="ARBA00022692"/>
    </source>
</evidence>
<dbReference type="PROSITE" id="PS50839">
    <property type="entry name" value="CHASE"/>
    <property type="match status" value="1"/>
</dbReference>
<dbReference type="PROSITE" id="PS50109">
    <property type="entry name" value="HIS_KIN"/>
    <property type="match status" value="1"/>
</dbReference>
<evidence type="ECO:0000256" key="2">
    <source>
        <dbReference type="ARBA" id="ARBA00004370"/>
    </source>
</evidence>
<name>A0A5D4XGL2_9GAMM</name>
<dbReference type="InterPro" id="IPR050351">
    <property type="entry name" value="BphY/WalK/GraS-like"/>
</dbReference>
<dbReference type="Proteomes" id="UP000324973">
    <property type="component" value="Unassembled WGS sequence"/>
</dbReference>
<proteinExistence type="predicted"/>
<dbReference type="Gene3D" id="3.30.450.20">
    <property type="entry name" value="PAS domain"/>
    <property type="match status" value="1"/>
</dbReference>
<keyword evidence="4" id="KW-0597">Phosphoprotein</keyword>
<feature type="domain" description="Histidine kinase" evidence="11">
    <location>
        <begin position="517"/>
        <end position="735"/>
    </location>
</feature>
<dbReference type="GO" id="GO:0000155">
    <property type="term" value="F:phosphorelay sensor kinase activity"/>
    <property type="evidence" value="ECO:0007669"/>
    <property type="project" value="InterPro"/>
</dbReference>
<dbReference type="GO" id="GO:0000156">
    <property type="term" value="F:phosphorelay response regulator activity"/>
    <property type="evidence" value="ECO:0007669"/>
    <property type="project" value="TreeGrafter"/>
</dbReference>
<evidence type="ECO:0000256" key="10">
    <source>
        <dbReference type="SAM" id="Phobius"/>
    </source>
</evidence>
<evidence type="ECO:0000256" key="7">
    <source>
        <dbReference type="ARBA" id="ARBA00022777"/>
    </source>
</evidence>
<dbReference type="CDD" id="cd00130">
    <property type="entry name" value="PAS"/>
    <property type="match status" value="1"/>
</dbReference>
<keyword evidence="5" id="KW-0808">Transferase</keyword>
<dbReference type="EC" id="2.7.13.3" evidence="3"/>
<feature type="transmembrane region" description="Helical" evidence="10">
    <location>
        <begin position="328"/>
        <end position="350"/>
    </location>
</feature>
<evidence type="ECO:0000256" key="1">
    <source>
        <dbReference type="ARBA" id="ARBA00000085"/>
    </source>
</evidence>
<reference evidence="15 16" key="1">
    <citation type="submission" date="2019-08" db="EMBL/GenBank/DDBJ databases">
        <title>Luteimonas viscosus sp. nov., isolated from soil of a sunflower field.</title>
        <authorList>
            <person name="Jianli Z."/>
            <person name="Ying Z."/>
        </authorList>
    </citation>
    <scope>NUCLEOTIDE SEQUENCE [LARGE SCALE GENOMIC DNA]</scope>
    <source>
        <strain evidence="15 16">XBU10</strain>
    </source>
</reference>
<evidence type="ECO:0000256" key="5">
    <source>
        <dbReference type="ARBA" id="ARBA00022679"/>
    </source>
</evidence>
<dbReference type="Gene3D" id="3.30.565.10">
    <property type="entry name" value="Histidine kinase-like ATPase, C-terminal domain"/>
    <property type="match status" value="1"/>
</dbReference>
<keyword evidence="8 10" id="KW-1133">Transmembrane helix</keyword>
<dbReference type="InterPro" id="IPR003594">
    <property type="entry name" value="HATPase_dom"/>
</dbReference>
<comment type="caution">
    <text evidence="15">The sequence shown here is derived from an EMBL/GenBank/DDBJ whole genome shotgun (WGS) entry which is preliminary data.</text>
</comment>
<dbReference type="PANTHER" id="PTHR42878:SF15">
    <property type="entry name" value="BACTERIOPHYTOCHROME"/>
    <property type="match status" value="1"/>
</dbReference>
<dbReference type="SUPFAM" id="SSF55874">
    <property type="entry name" value="ATPase domain of HSP90 chaperone/DNA topoisomerase II/histidine kinase"/>
    <property type="match status" value="1"/>
</dbReference>
<dbReference type="SUPFAM" id="SSF47384">
    <property type="entry name" value="Homodimeric domain of signal transducing histidine kinase"/>
    <property type="match status" value="1"/>
</dbReference>
<feature type="domain" description="PAS" evidence="12">
    <location>
        <begin position="370"/>
        <end position="424"/>
    </location>
</feature>
<comment type="subcellular location">
    <subcellularLocation>
        <location evidence="2">Membrane</location>
    </subcellularLocation>
</comment>
<dbReference type="InterPro" id="IPR035965">
    <property type="entry name" value="PAS-like_dom_sf"/>
</dbReference>
<dbReference type="InterPro" id="IPR005467">
    <property type="entry name" value="His_kinase_dom"/>
</dbReference>
<gene>
    <name evidence="15" type="ORF">FZO89_16170</name>
</gene>
<dbReference type="FunFam" id="1.10.287.130:FF:000070">
    <property type="entry name" value="Histidine kinase sensor protein"/>
    <property type="match status" value="1"/>
</dbReference>
<evidence type="ECO:0000256" key="8">
    <source>
        <dbReference type="ARBA" id="ARBA00022989"/>
    </source>
</evidence>
<dbReference type="NCBIfam" id="TIGR00229">
    <property type="entry name" value="sensory_box"/>
    <property type="match status" value="1"/>
</dbReference>
<dbReference type="Gene3D" id="1.10.287.130">
    <property type="match status" value="1"/>
</dbReference>
<dbReference type="GO" id="GO:0007234">
    <property type="term" value="P:osmosensory signaling via phosphorelay pathway"/>
    <property type="evidence" value="ECO:0007669"/>
    <property type="project" value="TreeGrafter"/>
</dbReference>
<dbReference type="InterPro" id="IPR000014">
    <property type="entry name" value="PAS"/>
</dbReference>
<dbReference type="PRINTS" id="PR00344">
    <property type="entry name" value="BCTRLSENSOR"/>
</dbReference>
<dbReference type="InterPro" id="IPR004358">
    <property type="entry name" value="Sig_transdc_His_kin-like_C"/>
</dbReference>
<dbReference type="InterPro" id="IPR013656">
    <property type="entry name" value="PAS_4"/>
</dbReference>
<dbReference type="InterPro" id="IPR042240">
    <property type="entry name" value="CHASE_sf"/>
</dbReference>
<dbReference type="Pfam" id="PF03924">
    <property type="entry name" value="CHASE"/>
    <property type="match status" value="1"/>
</dbReference>
<dbReference type="Gene3D" id="3.30.450.350">
    <property type="entry name" value="CHASE domain"/>
    <property type="match status" value="1"/>
</dbReference>
<feature type="domain" description="CHASE" evidence="14">
    <location>
        <begin position="153"/>
        <end position="259"/>
    </location>
</feature>
<evidence type="ECO:0000259" key="12">
    <source>
        <dbReference type="PROSITE" id="PS50112"/>
    </source>
</evidence>
<dbReference type="Pfam" id="PF02518">
    <property type="entry name" value="HATPase_c"/>
    <property type="match status" value="1"/>
</dbReference>
<evidence type="ECO:0000259" key="14">
    <source>
        <dbReference type="PROSITE" id="PS50839"/>
    </source>
</evidence>
<dbReference type="SMART" id="SM00091">
    <property type="entry name" value="PAS"/>
    <property type="match status" value="1"/>
</dbReference>
<dbReference type="GO" id="GO:0005886">
    <property type="term" value="C:plasma membrane"/>
    <property type="evidence" value="ECO:0007669"/>
    <property type="project" value="UniProtKB-ARBA"/>
</dbReference>
<dbReference type="SMART" id="SM01079">
    <property type="entry name" value="CHASE"/>
    <property type="match status" value="1"/>
</dbReference>
<feature type="transmembrane region" description="Helical" evidence="10">
    <location>
        <begin position="26"/>
        <end position="44"/>
    </location>
</feature>
<dbReference type="CDD" id="cd00082">
    <property type="entry name" value="HisKA"/>
    <property type="match status" value="1"/>
</dbReference>
<dbReference type="SUPFAM" id="SSF55785">
    <property type="entry name" value="PYP-like sensor domain (PAS domain)"/>
    <property type="match status" value="1"/>
</dbReference>
<dbReference type="InterPro" id="IPR006189">
    <property type="entry name" value="CHASE_dom"/>
</dbReference>
<evidence type="ECO:0000256" key="3">
    <source>
        <dbReference type="ARBA" id="ARBA00012438"/>
    </source>
</evidence>
<evidence type="ECO:0000259" key="13">
    <source>
        <dbReference type="PROSITE" id="PS50113"/>
    </source>
</evidence>
<protein>
    <recommendedName>
        <fullName evidence="3">histidine kinase</fullName>
        <ecNumber evidence="3">2.7.13.3</ecNumber>
    </recommendedName>
</protein>
<organism evidence="15 16">
    <name type="scientific">Luteimonas viscosa</name>
    <dbReference type="NCBI Taxonomy" id="1132694"/>
    <lineage>
        <taxon>Bacteria</taxon>
        <taxon>Pseudomonadati</taxon>
        <taxon>Pseudomonadota</taxon>
        <taxon>Gammaproteobacteria</taxon>
        <taxon>Lysobacterales</taxon>
        <taxon>Lysobacteraceae</taxon>
        <taxon>Luteimonas</taxon>
    </lineage>
</organism>
<dbReference type="FunFam" id="3.30.565.10:FF:000006">
    <property type="entry name" value="Sensor histidine kinase WalK"/>
    <property type="match status" value="1"/>
</dbReference>
<accession>A0A5D4XGL2</accession>
<keyword evidence="6 10" id="KW-0812">Transmembrane</keyword>
<dbReference type="SMART" id="SM00387">
    <property type="entry name" value="HATPase_c"/>
    <property type="match status" value="1"/>
</dbReference>
<dbReference type="PANTHER" id="PTHR42878">
    <property type="entry name" value="TWO-COMPONENT HISTIDINE KINASE"/>
    <property type="match status" value="1"/>
</dbReference>
<dbReference type="EMBL" id="VTFT01000002">
    <property type="protein sequence ID" value="TYT23757.1"/>
    <property type="molecule type" value="Genomic_DNA"/>
</dbReference>
<keyword evidence="16" id="KW-1185">Reference proteome</keyword>
<dbReference type="SMART" id="SM00388">
    <property type="entry name" value="HisKA"/>
    <property type="match status" value="1"/>
</dbReference>
<evidence type="ECO:0000256" key="4">
    <source>
        <dbReference type="ARBA" id="ARBA00022553"/>
    </source>
</evidence>
<dbReference type="GO" id="GO:0030295">
    <property type="term" value="F:protein kinase activator activity"/>
    <property type="evidence" value="ECO:0007669"/>
    <property type="project" value="TreeGrafter"/>
</dbReference>
<dbReference type="InterPro" id="IPR003661">
    <property type="entry name" value="HisK_dim/P_dom"/>
</dbReference>
<dbReference type="AlphaFoldDB" id="A0A5D4XGL2"/>